<name>A0ABC7ZGD1_HELPX</name>
<evidence type="ECO:0000313" key="2">
    <source>
        <dbReference type="Proteomes" id="UP000007885"/>
    </source>
</evidence>
<organism evidence="1 2">
    <name type="scientific">Helicobacter pylori ELS37</name>
    <dbReference type="NCBI Taxonomy" id="1055527"/>
    <lineage>
        <taxon>Bacteria</taxon>
        <taxon>Pseudomonadati</taxon>
        <taxon>Campylobacterota</taxon>
        <taxon>Epsilonproteobacteria</taxon>
        <taxon>Campylobacterales</taxon>
        <taxon>Helicobacteraceae</taxon>
        <taxon>Helicobacter</taxon>
    </lineage>
</organism>
<reference evidence="1 2" key="1">
    <citation type="submission" date="2011-07" db="EMBL/GenBank/DDBJ databases">
        <authorList>
            <person name="Bertoli M.T."/>
            <person name="Kersulyte D."/>
            <person name="Pascasio M.A."/>
            <person name="Berg D.E."/>
        </authorList>
    </citation>
    <scope>NUCLEOTIDE SEQUENCE [LARGE SCALE GENOMIC DNA]</scope>
    <source>
        <strain evidence="1 2">ELS37</strain>
    </source>
</reference>
<sequence>MVALFYGKLLKGYGDILRFNIPLTTPTKSPLTP</sequence>
<dbReference type="EMBL" id="CP002953">
    <property type="protein sequence ID" value="AFF20676.1"/>
    <property type="molecule type" value="Genomic_DNA"/>
</dbReference>
<dbReference type="KEGG" id="hpe:HPELS_05760"/>
<proteinExistence type="predicted"/>
<protein>
    <submittedName>
        <fullName evidence="1">Uncharacterized protein</fullName>
    </submittedName>
</protein>
<dbReference type="Proteomes" id="UP000007885">
    <property type="component" value="Chromosome"/>
</dbReference>
<evidence type="ECO:0000313" key="1">
    <source>
        <dbReference type="EMBL" id="AFF20676.1"/>
    </source>
</evidence>
<dbReference type="AlphaFoldDB" id="A0ABC7ZGD1"/>
<gene>
    <name evidence="1" type="ORF">HPELS_05760</name>
</gene>
<accession>A0ABC7ZGD1</accession>